<dbReference type="Gene3D" id="2.60.40.10">
    <property type="entry name" value="Immunoglobulins"/>
    <property type="match status" value="1"/>
</dbReference>
<protein>
    <recommendedName>
        <fullName evidence="5">Immunoglobulin subtype domain-containing protein</fullName>
    </recommendedName>
</protein>
<dbReference type="Proteomes" id="UP000465112">
    <property type="component" value="Chromosome 5"/>
</dbReference>
<organism evidence="3 4">
    <name type="scientific">Perca fluviatilis</name>
    <name type="common">European perch</name>
    <dbReference type="NCBI Taxonomy" id="8168"/>
    <lineage>
        <taxon>Eukaryota</taxon>
        <taxon>Metazoa</taxon>
        <taxon>Chordata</taxon>
        <taxon>Craniata</taxon>
        <taxon>Vertebrata</taxon>
        <taxon>Euteleostomi</taxon>
        <taxon>Actinopterygii</taxon>
        <taxon>Neopterygii</taxon>
        <taxon>Teleostei</taxon>
        <taxon>Neoteleostei</taxon>
        <taxon>Acanthomorphata</taxon>
        <taxon>Eupercaria</taxon>
        <taxon>Perciformes</taxon>
        <taxon>Percoidei</taxon>
        <taxon>Percidae</taxon>
        <taxon>Percinae</taxon>
        <taxon>Perca</taxon>
    </lineage>
</organism>
<keyword evidence="2" id="KW-1133">Transmembrane helix</keyword>
<feature type="region of interest" description="Disordered" evidence="1">
    <location>
        <begin position="1"/>
        <end position="38"/>
    </location>
</feature>
<dbReference type="InterPro" id="IPR013783">
    <property type="entry name" value="Ig-like_fold"/>
</dbReference>
<proteinExistence type="predicted"/>
<evidence type="ECO:0008006" key="5">
    <source>
        <dbReference type="Google" id="ProtNLM"/>
    </source>
</evidence>
<name>A0A6A5FE04_PERFL</name>
<accession>A0A6A5FE04</accession>
<keyword evidence="2" id="KW-0472">Membrane</keyword>
<reference evidence="3 4" key="1">
    <citation type="submission" date="2019-06" db="EMBL/GenBank/DDBJ databases">
        <title>A chromosome-scale genome assembly of the European perch, Perca fluviatilis.</title>
        <authorList>
            <person name="Roques C."/>
            <person name="Zahm M."/>
            <person name="Cabau C."/>
            <person name="Klopp C."/>
            <person name="Bouchez O."/>
            <person name="Donnadieu C."/>
            <person name="Kuhl H."/>
            <person name="Gislard M."/>
            <person name="Guendouz S."/>
            <person name="Journot L."/>
            <person name="Haffray P."/>
            <person name="Bestin A."/>
            <person name="Morvezen R."/>
            <person name="Feron R."/>
            <person name="Wen M."/>
            <person name="Jouanno E."/>
            <person name="Herpin A."/>
            <person name="Schartl M."/>
            <person name="Postlethwait J."/>
            <person name="Schaerlinger B."/>
            <person name="Chardard D."/>
            <person name="Lecocq T."/>
            <person name="Poncet C."/>
            <person name="Jaffrelo L."/>
            <person name="Lampietro C."/>
            <person name="Guiguen Y."/>
        </authorList>
    </citation>
    <scope>NUCLEOTIDE SEQUENCE [LARGE SCALE GENOMIC DNA]</scope>
    <source>
        <tissue evidence="3">Blood</tissue>
    </source>
</reference>
<evidence type="ECO:0000313" key="3">
    <source>
        <dbReference type="EMBL" id="KAF1389959.1"/>
    </source>
</evidence>
<dbReference type="AlphaFoldDB" id="A0A6A5FE04"/>
<sequence length="295" mass="33721">MQRNRSGRLNDSPRDPLATTFFSPGSSPRTKPAEENLGPVKRPLNYHSFVHYTLQQTAVLKRLTQKGEVSPSPTVAASALQDGNIGLINAEIIESTGTEGGNITVRCSFTFPGKRRIFCKDECKDGDILIETEEDTAKKDRYSIEYKEGYIPVFKTILYVSIRNLTQSDSGRYRCGLFRFYSSSPSYWEIEIRVTDGLVLYVRLPLVVLVIVLSVAALIFCRKRARKPNEPPLETEYSNVTEANRVYEEIREDRQSTSPPLEVSTVYTFHRSQFSEESKLKLWWDFSFGFRKQCL</sequence>
<dbReference type="InterPro" id="IPR036179">
    <property type="entry name" value="Ig-like_dom_sf"/>
</dbReference>
<feature type="compositionally biased region" description="Polar residues" evidence="1">
    <location>
        <begin position="20"/>
        <end position="29"/>
    </location>
</feature>
<keyword evidence="4" id="KW-1185">Reference proteome</keyword>
<dbReference type="EMBL" id="VHII01000005">
    <property type="protein sequence ID" value="KAF1389959.1"/>
    <property type="molecule type" value="Genomic_DNA"/>
</dbReference>
<keyword evidence="2" id="KW-0812">Transmembrane</keyword>
<evidence type="ECO:0000313" key="4">
    <source>
        <dbReference type="Proteomes" id="UP000465112"/>
    </source>
</evidence>
<feature type="transmembrane region" description="Helical" evidence="2">
    <location>
        <begin position="200"/>
        <end position="221"/>
    </location>
</feature>
<gene>
    <name evidence="3" type="ORF">PFLUV_G00053100</name>
</gene>
<dbReference type="SUPFAM" id="SSF48726">
    <property type="entry name" value="Immunoglobulin"/>
    <property type="match status" value="1"/>
</dbReference>
<evidence type="ECO:0000256" key="1">
    <source>
        <dbReference type="SAM" id="MobiDB-lite"/>
    </source>
</evidence>
<evidence type="ECO:0000256" key="2">
    <source>
        <dbReference type="SAM" id="Phobius"/>
    </source>
</evidence>
<comment type="caution">
    <text evidence="3">The sequence shown here is derived from an EMBL/GenBank/DDBJ whole genome shotgun (WGS) entry which is preliminary data.</text>
</comment>